<evidence type="ECO:0000313" key="5">
    <source>
        <dbReference type="EMBL" id="OQO03271.1"/>
    </source>
</evidence>
<dbReference type="STRING" id="1507870.A0A1V8SW47"/>
<evidence type="ECO:0000256" key="3">
    <source>
        <dbReference type="PROSITE-ProRule" id="PRU00023"/>
    </source>
</evidence>
<dbReference type="Proteomes" id="UP000192596">
    <property type="component" value="Unassembled WGS sequence"/>
</dbReference>
<dbReference type="PROSITE" id="PS50088">
    <property type="entry name" value="ANK_REPEAT"/>
    <property type="match status" value="2"/>
</dbReference>
<keyword evidence="6" id="KW-1185">Reference proteome</keyword>
<feature type="repeat" description="ANK" evidence="3">
    <location>
        <begin position="87"/>
        <end position="129"/>
    </location>
</feature>
<dbReference type="SUPFAM" id="SSF48403">
    <property type="entry name" value="Ankyrin repeat"/>
    <property type="match status" value="1"/>
</dbReference>
<dbReference type="PANTHER" id="PTHR24198">
    <property type="entry name" value="ANKYRIN REPEAT AND PROTEIN KINASE DOMAIN-CONTAINING PROTEIN"/>
    <property type="match status" value="1"/>
</dbReference>
<dbReference type="Gene3D" id="1.25.40.20">
    <property type="entry name" value="Ankyrin repeat-containing domain"/>
    <property type="match status" value="1"/>
</dbReference>
<gene>
    <name evidence="5" type="ORF">B0A48_11527</name>
</gene>
<evidence type="ECO:0000256" key="4">
    <source>
        <dbReference type="SAM" id="MobiDB-lite"/>
    </source>
</evidence>
<accession>A0A1V8SW47</accession>
<dbReference type="PRINTS" id="PR01415">
    <property type="entry name" value="ANKYRIN"/>
</dbReference>
<dbReference type="AlphaFoldDB" id="A0A1V8SW47"/>
<dbReference type="InterPro" id="IPR002110">
    <property type="entry name" value="Ankyrin_rpt"/>
</dbReference>
<evidence type="ECO:0000313" key="6">
    <source>
        <dbReference type="Proteomes" id="UP000192596"/>
    </source>
</evidence>
<reference evidence="6" key="1">
    <citation type="submission" date="2017-03" db="EMBL/GenBank/DDBJ databases">
        <title>Genomes of endolithic fungi from Antarctica.</title>
        <authorList>
            <person name="Coleine C."/>
            <person name="Masonjones S."/>
            <person name="Stajich J.E."/>
        </authorList>
    </citation>
    <scope>NUCLEOTIDE SEQUENCE [LARGE SCALE GENOMIC DNA]</scope>
    <source>
        <strain evidence="6">CCFEE 5527</strain>
    </source>
</reference>
<organism evidence="5 6">
    <name type="scientific">Cryoendolithus antarcticus</name>
    <dbReference type="NCBI Taxonomy" id="1507870"/>
    <lineage>
        <taxon>Eukaryota</taxon>
        <taxon>Fungi</taxon>
        <taxon>Dikarya</taxon>
        <taxon>Ascomycota</taxon>
        <taxon>Pezizomycotina</taxon>
        <taxon>Dothideomycetes</taxon>
        <taxon>Dothideomycetidae</taxon>
        <taxon>Cladosporiales</taxon>
        <taxon>Cladosporiaceae</taxon>
        <taxon>Cryoendolithus</taxon>
    </lineage>
</organism>
<dbReference type="PROSITE" id="PS50297">
    <property type="entry name" value="ANK_REP_REGION"/>
    <property type="match status" value="1"/>
</dbReference>
<feature type="region of interest" description="Disordered" evidence="4">
    <location>
        <begin position="161"/>
        <end position="181"/>
    </location>
</feature>
<proteinExistence type="predicted"/>
<feature type="repeat" description="ANK" evidence="3">
    <location>
        <begin position="52"/>
        <end position="74"/>
    </location>
</feature>
<dbReference type="InParanoid" id="A0A1V8SW47"/>
<evidence type="ECO:0000256" key="2">
    <source>
        <dbReference type="ARBA" id="ARBA00023043"/>
    </source>
</evidence>
<dbReference type="OrthoDB" id="9995210at2759"/>
<sequence length="181" mass="19382">MASDDGASPKEQLFEACRRNNTSLLQTLLSTPPFSSAPQKTAHFLNTTTSPLGASALHIAASHGSYETLDLLLDQEGLEIDHTEPREGDTALHCAVRWCNSQGPQRWEEGKGVVEILVDAGCDPRIRNKARLRPVELLDPRCGEVREVLQRAEMGMMAGLGAGGDVVEESDGEGGAGSESD</sequence>
<protein>
    <submittedName>
        <fullName evidence="5">Uncharacterized protein</fullName>
    </submittedName>
</protein>
<dbReference type="InterPro" id="IPR036770">
    <property type="entry name" value="Ankyrin_rpt-contain_sf"/>
</dbReference>
<dbReference type="PANTHER" id="PTHR24198:SF165">
    <property type="entry name" value="ANKYRIN REPEAT-CONTAINING PROTEIN-RELATED"/>
    <property type="match status" value="1"/>
</dbReference>
<name>A0A1V8SW47_9PEZI</name>
<evidence type="ECO:0000256" key="1">
    <source>
        <dbReference type="ARBA" id="ARBA00022737"/>
    </source>
</evidence>
<comment type="caution">
    <text evidence="5">The sequence shown here is derived from an EMBL/GenBank/DDBJ whole genome shotgun (WGS) entry which is preliminary data.</text>
</comment>
<keyword evidence="2 3" id="KW-0040">ANK repeat</keyword>
<dbReference type="EMBL" id="NAJO01000025">
    <property type="protein sequence ID" value="OQO03271.1"/>
    <property type="molecule type" value="Genomic_DNA"/>
</dbReference>
<dbReference type="Pfam" id="PF12796">
    <property type="entry name" value="Ank_2"/>
    <property type="match status" value="1"/>
</dbReference>
<dbReference type="FunCoup" id="A0A1V8SW47">
    <property type="interactions" value="35"/>
</dbReference>
<dbReference type="SMART" id="SM00248">
    <property type="entry name" value="ANK"/>
    <property type="match status" value="2"/>
</dbReference>
<keyword evidence="1" id="KW-0677">Repeat</keyword>